<name>A0A3Q8S489_9BACL</name>
<dbReference type="RefSeq" id="WP_125082026.1">
    <property type="nucleotide sequence ID" value="NZ_CP034248.1"/>
</dbReference>
<organism evidence="1 2">
    <name type="scientific">Paenibacillus lentus</name>
    <dbReference type="NCBI Taxonomy" id="1338368"/>
    <lineage>
        <taxon>Bacteria</taxon>
        <taxon>Bacillati</taxon>
        <taxon>Bacillota</taxon>
        <taxon>Bacilli</taxon>
        <taxon>Bacillales</taxon>
        <taxon>Paenibacillaceae</taxon>
        <taxon>Paenibacillus</taxon>
    </lineage>
</organism>
<dbReference type="OrthoDB" id="368860at2"/>
<proteinExistence type="predicted"/>
<accession>A0A3Q8S489</accession>
<keyword evidence="2" id="KW-1185">Reference proteome</keyword>
<dbReference type="AlphaFoldDB" id="A0A3Q8S489"/>
<dbReference type="KEGG" id="plen:EIM92_06710"/>
<dbReference type="Proteomes" id="UP000273145">
    <property type="component" value="Chromosome"/>
</dbReference>
<evidence type="ECO:0008006" key="3">
    <source>
        <dbReference type="Google" id="ProtNLM"/>
    </source>
</evidence>
<evidence type="ECO:0000313" key="2">
    <source>
        <dbReference type="Proteomes" id="UP000273145"/>
    </source>
</evidence>
<gene>
    <name evidence="1" type="ORF">EIM92_06710</name>
</gene>
<protein>
    <recommendedName>
        <fullName evidence="3">Transposase</fullName>
    </recommendedName>
</protein>
<dbReference type="EMBL" id="CP034248">
    <property type="protein sequence ID" value="AZK45933.1"/>
    <property type="molecule type" value="Genomic_DNA"/>
</dbReference>
<reference evidence="1 2" key="1">
    <citation type="submission" date="2018-11" db="EMBL/GenBank/DDBJ databases">
        <title>Genome sequencing of Paenibacillus lentus DSM25539(T).</title>
        <authorList>
            <person name="Kook J.-K."/>
            <person name="Park S.-N."/>
            <person name="Lim Y.K."/>
        </authorList>
    </citation>
    <scope>NUCLEOTIDE SEQUENCE [LARGE SCALE GENOMIC DNA]</scope>
    <source>
        <strain evidence="1 2">DSM 25539</strain>
    </source>
</reference>
<evidence type="ECO:0000313" key="1">
    <source>
        <dbReference type="EMBL" id="AZK45933.1"/>
    </source>
</evidence>
<sequence length="143" mass="16267">MVTEEEVKKLVAQFGYEDTARKCTVYQLLSFFAQAAFGQWNSYRHGTLQTSQCGLPKMDYSSLSKKAKNVPFEIFKQLFHLYVQKCNRRTQRKLKFPKELLITDSTKITVGVGRLPWAPLKGSRAGVKVNVAFRPSIGSCIKL</sequence>